<comment type="caution">
    <text evidence="2">The sequence shown here is derived from an EMBL/GenBank/DDBJ whole genome shotgun (WGS) entry which is preliminary data.</text>
</comment>
<evidence type="ECO:0000313" key="3">
    <source>
        <dbReference type="Proteomes" id="UP001328107"/>
    </source>
</evidence>
<sequence>QILIRCYDILPAVAFIIYIIITVLILKRRSSLSSSKTRSDFKTLAQGFVVLLVYGVGCKWKFMQKQHISLLRVNSGALMQFLLFLYISVDVITVTVIPLSIFLTVPALRAAPYEMVKGWRARNRRSTL</sequence>
<dbReference type="AlphaFoldDB" id="A0AAN5D0Q8"/>
<feature type="non-terminal residue" evidence="2">
    <location>
        <position position="128"/>
    </location>
</feature>
<evidence type="ECO:0000313" key="2">
    <source>
        <dbReference type="EMBL" id="GMR54214.1"/>
    </source>
</evidence>
<evidence type="ECO:0000256" key="1">
    <source>
        <dbReference type="SAM" id="Phobius"/>
    </source>
</evidence>
<proteinExistence type="predicted"/>
<dbReference type="Proteomes" id="UP001328107">
    <property type="component" value="Unassembled WGS sequence"/>
</dbReference>
<protein>
    <submittedName>
        <fullName evidence="2">Uncharacterized protein</fullName>
    </submittedName>
</protein>
<keyword evidence="1" id="KW-1133">Transmembrane helix</keyword>
<keyword evidence="1" id="KW-0812">Transmembrane</keyword>
<name>A0AAN5D0Q8_9BILA</name>
<keyword evidence="1" id="KW-0472">Membrane</keyword>
<reference evidence="3" key="1">
    <citation type="submission" date="2022-10" db="EMBL/GenBank/DDBJ databases">
        <title>Genome assembly of Pristionchus species.</title>
        <authorList>
            <person name="Yoshida K."/>
            <person name="Sommer R.J."/>
        </authorList>
    </citation>
    <scope>NUCLEOTIDE SEQUENCE [LARGE SCALE GENOMIC DNA]</scope>
    <source>
        <strain evidence="3">RS5460</strain>
    </source>
</reference>
<keyword evidence="3" id="KW-1185">Reference proteome</keyword>
<dbReference type="EMBL" id="BTRK01000005">
    <property type="protein sequence ID" value="GMR54214.1"/>
    <property type="molecule type" value="Genomic_DNA"/>
</dbReference>
<organism evidence="2 3">
    <name type="scientific">Pristionchus mayeri</name>
    <dbReference type="NCBI Taxonomy" id="1317129"/>
    <lineage>
        <taxon>Eukaryota</taxon>
        <taxon>Metazoa</taxon>
        <taxon>Ecdysozoa</taxon>
        <taxon>Nematoda</taxon>
        <taxon>Chromadorea</taxon>
        <taxon>Rhabditida</taxon>
        <taxon>Rhabditina</taxon>
        <taxon>Diplogasteromorpha</taxon>
        <taxon>Diplogasteroidea</taxon>
        <taxon>Neodiplogasteridae</taxon>
        <taxon>Pristionchus</taxon>
    </lineage>
</organism>
<feature type="transmembrane region" description="Helical" evidence="1">
    <location>
        <begin position="83"/>
        <end position="105"/>
    </location>
</feature>
<feature type="transmembrane region" description="Helical" evidence="1">
    <location>
        <begin position="7"/>
        <end position="25"/>
    </location>
</feature>
<feature type="non-terminal residue" evidence="2">
    <location>
        <position position="1"/>
    </location>
</feature>
<feature type="transmembrane region" description="Helical" evidence="1">
    <location>
        <begin position="45"/>
        <end position="62"/>
    </location>
</feature>
<accession>A0AAN5D0Q8</accession>
<gene>
    <name evidence="2" type="ORF">PMAYCL1PPCAC_24409</name>
</gene>